<evidence type="ECO:0000259" key="3">
    <source>
        <dbReference type="PROSITE" id="PS51371"/>
    </source>
</evidence>
<feature type="domain" description="CBS" evidence="3">
    <location>
        <begin position="77"/>
        <end position="133"/>
    </location>
</feature>
<comment type="caution">
    <text evidence="4">The sequence shown here is derived from an EMBL/GenBank/DDBJ whole genome shotgun (WGS) entry which is preliminary data.</text>
</comment>
<dbReference type="SUPFAM" id="SSF54631">
    <property type="entry name" value="CBS-domain pair"/>
    <property type="match status" value="1"/>
</dbReference>
<accession>A0A2U1F3U5</accession>
<dbReference type="Proteomes" id="UP000245639">
    <property type="component" value="Unassembled WGS sequence"/>
</dbReference>
<proteinExistence type="predicted"/>
<reference evidence="4 5" key="1">
    <citation type="submission" date="2018-04" db="EMBL/GenBank/DDBJ databases">
        <title>Genomic Encyclopedia of Type Strains, Phase IV (KMG-IV): sequencing the most valuable type-strain genomes for metagenomic binning, comparative biology and taxonomic classification.</title>
        <authorList>
            <person name="Goeker M."/>
        </authorList>
    </citation>
    <scope>NUCLEOTIDE SEQUENCE [LARGE SCALE GENOMIC DNA]</scope>
    <source>
        <strain evidence="4 5">DSM 45771</strain>
    </source>
</reference>
<dbReference type="SMART" id="SM00116">
    <property type="entry name" value="CBS"/>
    <property type="match status" value="2"/>
</dbReference>
<dbReference type="InterPro" id="IPR000644">
    <property type="entry name" value="CBS_dom"/>
</dbReference>
<dbReference type="PANTHER" id="PTHR43080">
    <property type="entry name" value="CBS DOMAIN-CONTAINING PROTEIN CBSX3, MITOCHONDRIAL"/>
    <property type="match status" value="1"/>
</dbReference>
<organism evidence="4 5">
    <name type="scientific">Actinomycetospora cinnamomea</name>
    <dbReference type="NCBI Taxonomy" id="663609"/>
    <lineage>
        <taxon>Bacteria</taxon>
        <taxon>Bacillati</taxon>
        <taxon>Actinomycetota</taxon>
        <taxon>Actinomycetes</taxon>
        <taxon>Pseudonocardiales</taxon>
        <taxon>Pseudonocardiaceae</taxon>
        <taxon>Actinomycetospora</taxon>
    </lineage>
</organism>
<keyword evidence="1 2" id="KW-0129">CBS domain</keyword>
<dbReference type="Gene3D" id="3.10.580.10">
    <property type="entry name" value="CBS-domain"/>
    <property type="match status" value="1"/>
</dbReference>
<sequence>MRTGDVMTTPVITVGPDTTVRDATALMAEHGVALLPVVSVDGRLVGVVAESDVLRGRVRHGPGDRDDALARTVGDVMTRAVCTVSPWTDVAAAVVLMVDRGLRSLPVVGEGGLVGIITRRDVARVLGRSDEDLRLAVSRRLDAYAGCHRWEVHAHRGGIVLCDEEDDPVQQHIATVLAAAVPGTVHVATHRRDSCPVHAVRGLSRPTVGVGTGDRRRQAVGP</sequence>
<dbReference type="EMBL" id="QEKW01000012">
    <property type="protein sequence ID" value="PVZ06819.1"/>
    <property type="molecule type" value="Genomic_DNA"/>
</dbReference>
<dbReference type="CDD" id="cd04586">
    <property type="entry name" value="CBS_pair_BON_assoc"/>
    <property type="match status" value="1"/>
</dbReference>
<dbReference type="PANTHER" id="PTHR43080:SF29">
    <property type="entry name" value="OS02G0818000 PROTEIN"/>
    <property type="match status" value="1"/>
</dbReference>
<gene>
    <name evidence="4" type="ORF">C8D89_11212</name>
</gene>
<dbReference type="InterPro" id="IPR051257">
    <property type="entry name" value="Diverse_CBS-Domain"/>
</dbReference>
<evidence type="ECO:0000313" key="4">
    <source>
        <dbReference type="EMBL" id="PVZ06819.1"/>
    </source>
</evidence>
<protein>
    <submittedName>
        <fullName evidence="4">CBS domain protein</fullName>
    </submittedName>
</protein>
<evidence type="ECO:0000313" key="5">
    <source>
        <dbReference type="Proteomes" id="UP000245639"/>
    </source>
</evidence>
<dbReference type="AlphaFoldDB" id="A0A2U1F3U5"/>
<keyword evidence="5" id="KW-1185">Reference proteome</keyword>
<dbReference type="RefSeq" id="WP_116709866.1">
    <property type="nucleotide sequence ID" value="NZ_QEKW01000012.1"/>
</dbReference>
<dbReference type="OrthoDB" id="9799454at2"/>
<name>A0A2U1F3U5_9PSEU</name>
<evidence type="ECO:0000256" key="2">
    <source>
        <dbReference type="PROSITE-ProRule" id="PRU00703"/>
    </source>
</evidence>
<dbReference type="Pfam" id="PF00571">
    <property type="entry name" value="CBS"/>
    <property type="match status" value="2"/>
</dbReference>
<dbReference type="PROSITE" id="PS51371">
    <property type="entry name" value="CBS"/>
    <property type="match status" value="2"/>
</dbReference>
<feature type="domain" description="CBS" evidence="3">
    <location>
        <begin position="7"/>
        <end position="65"/>
    </location>
</feature>
<evidence type="ECO:0000256" key="1">
    <source>
        <dbReference type="ARBA" id="ARBA00023122"/>
    </source>
</evidence>
<dbReference type="InterPro" id="IPR046342">
    <property type="entry name" value="CBS_dom_sf"/>
</dbReference>